<protein>
    <submittedName>
        <fullName evidence="1">DNA polymerase III chi subunit</fullName>
    </submittedName>
</protein>
<comment type="caution">
    <text evidence="1">The sequence shown here is derived from an EMBL/GenBank/DDBJ whole genome shotgun (WGS) entry which is preliminary data.</text>
</comment>
<dbReference type="PANTHER" id="PTHR38767">
    <property type="entry name" value="DNA POLYMERASE III SUBUNIT CHI"/>
    <property type="match status" value="1"/>
</dbReference>
<dbReference type="PANTHER" id="PTHR38767:SF1">
    <property type="entry name" value="DNA POLYMERASE III SUBUNIT CHI"/>
    <property type="match status" value="1"/>
</dbReference>
<dbReference type="GO" id="GO:0006260">
    <property type="term" value="P:DNA replication"/>
    <property type="evidence" value="ECO:0007669"/>
    <property type="project" value="InterPro"/>
</dbReference>
<dbReference type="EMBL" id="SNYM01000001">
    <property type="protein sequence ID" value="TDQ51168.1"/>
    <property type="molecule type" value="Genomic_DNA"/>
</dbReference>
<evidence type="ECO:0000313" key="1">
    <source>
        <dbReference type="EMBL" id="TDQ51168.1"/>
    </source>
</evidence>
<dbReference type="Proteomes" id="UP000295375">
    <property type="component" value="Unassembled WGS sequence"/>
</dbReference>
<dbReference type="GO" id="GO:0003887">
    <property type="term" value="F:DNA-directed DNA polymerase activity"/>
    <property type="evidence" value="ECO:0007669"/>
    <property type="project" value="InterPro"/>
</dbReference>
<organism evidence="1 2">
    <name type="scientific">Permianibacter aggregans</name>
    <dbReference type="NCBI Taxonomy" id="1510150"/>
    <lineage>
        <taxon>Bacteria</taxon>
        <taxon>Pseudomonadati</taxon>
        <taxon>Pseudomonadota</taxon>
        <taxon>Gammaproteobacteria</taxon>
        <taxon>Pseudomonadales</taxon>
        <taxon>Pseudomonadaceae</taxon>
        <taxon>Permianibacter</taxon>
    </lineage>
</organism>
<evidence type="ECO:0000313" key="2">
    <source>
        <dbReference type="Proteomes" id="UP000295375"/>
    </source>
</evidence>
<proteinExistence type="predicted"/>
<dbReference type="Gene3D" id="3.40.50.10110">
    <property type="entry name" value="DNA polymerase III subunit chi"/>
    <property type="match status" value="1"/>
</dbReference>
<dbReference type="RefSeq" id="WP_133587020.1">
    <property type="nucleotide sequence ID" value="NZ_CP037953.1"/>
</dbReference>
<dbReference type="Pfam" id="PF04364">
    <property type="entry name" value="DNA_pol3_chi"/>
    <property type="match status" value="1"/>
</dbReference>
<accession>A0A4R6UUX3</accession>
<reference evidence="1 2" key="1">
    <citation type="submission" date="2019-03" db="EMBL/GenBank/DDBJ databases">
        <title>Genomic Encyclopedia of Type Strains, Phase IV (KMG-IV): sequencing the most valuable type-strain genomes for metagenomic binning, comparative biology and taxonomic classification.</title>
        <authorList>
            <person name="Goeker M."/>
        </authorList>
    </citation>
    <scope>NUCLEOTIDE SEQUENCE [LARGE SCALE GENOMIC DNA]</scope>
    <source>
        <strain evidence="1 2">DSM 103792</strain>
    </source>
</reference>
<dbReference type="AlphaFoldDB" id="A0A4R6UUX3"/>
<dbReference type="GO" id="GO:0003677">
    <property type="term" value="F:DNA binding"/>
    <property type="evidence" value="ECO:0007669"/>
    <property type="project" value="InterPro"/>
</dbReference>
<dbReference type="OrthoDB" id="5297568at2"/>
<sequence length="146" mass="16648">MTRVDFYQLEDDSPKATLQVSCQLVQKALAAHENVYCQVPDQRTAEQLDELLWSFHPDAFIPHQVLPSKAVLNTSVAIGVGPAPDTFHAVLINLGEEIPARFERFERVLELVPAAEEARLKARGRYSYYKQRGYQLHYHQLAARKT</sequence>
<name>A0A4R6UUX3_9GAMM</name>
<keyword evidence="2" id="KW-1185">Reference proteome</keyword>
<gene>
    <name evidence="1" type="ORF">EV696_101138</name>
</gene>
<dbReference type="InterPro" id="IPR007459">
    <property type="entry name" value="DNA_pol3_chi"/>
</dbReference>
<dbReference type="InterPro" id="IPR036768">
    <property type="entry name" value="PolIII_chi_sf"/>
</dbReference>
<dbReference type="GO" id="GO:0032298">
    <property type="term" value="P:positive regulation of DNA-templated DNA replication initiation"/>
    <property type="evidence" value="ECO:0007669"/>
    <property type="project" value="TreeGrafter"/>
</dbReference>
<dbReference type="SUPFAM" id="SSF102400">
    <property type="entry name" value="DNA polymerase III chi subunit"/>
    <property type="match status" value="1"/>
</dbReference>